<feature type="compositionally biased region" description="Low complexity" evidence="1">
    <location>
        <begin position="409"/>
        <end position="426"/>
    </location>
</feature>
<dbReference type="InterPro" id="IPR002372">
    <property type="entry name" value="PQQ_rpt_dom"/>
</dbReference>
<feature type="region of interest" description="Disordered" evidence="1">
    <location>
        <begin position="402"/>
        <end position="446"/>
    </location>
</feature>
<dbReference type="InterPro" id="IPR018391">
    <property type="entry name" value="PQQ_b-propeller_rpt"/>
</dbReference>
<protein>
    <submittedName>
        <fullName evidence="4">Outer membrane protein assembly factor BamB, contains PQQ-like beta-propeller repeat</fullName>
    </submittedName>
</protein>
<dbReference type="PANTHER" id="PTHR34512">
    <property type="entry name" value="CELL SURFACE PROTEIN"/>
    <property type="match status" value="1"/>
</dbReference>
<feature type="domain" description="Pyrrolo-quinoline quinone repeat" evidence="3">
    <location>
        <begin position="194"/>
        <end position="313"/>
    </location>
</feature>
<dbReference type="SMART" id="SM00564">
    <property type="entry name" value="PQQ"/>
    <property type="match status" value="8"/>
</dbReference>
<keyword evidence="5" id="KW-1185">Reference proteome</keyword>
<organism evidence="4 5">
    <name type="scientific">Haloarchaeobius iranensis</name>
    <dbReference type="NCBI Taxonomy" id="996166"/>
    <lineage>
        <taxon>Archaea</taxon>
        <taxon>Methanobacteriati</taxon>
        <taxon>Methanobacteriota</taxon>
        <taxon>Stenosarchaea group</taxon>
        <taxon>Halobacteria</taxon>
        <taxon>Halobacteriales</taxon>
        <taxon>Halorubellaceae</taxon>
        <taxon>Haloarchaeobius</taxon>
    </lineage>
</organism>
<dbReference type="Pfam" id="PF12773">
    <property type="entry name" value="DZR"/>
    <property type="match status" value="1"/>
</dbReference>
<feature type="domain" description="Pyrrolo-quinoline quinone repeat" evidence="3">
    <location>
        <begin position="316"/>
        <end position="377"/>
    </location>
</feature>
<proteinExistence type="predicted"/>
<dbReference type="PANTHER" id="PTHR34512:SF30">
    <property type="entry name" value="OUTER MEMBRANE PROTEIN ASSEMBLY FACTOR BAMB"/>
    <property type="match status" value="1"/>
</dbReference>
<dbReference type="STRING" id="996166.SAMN05192554_1405"/>
<reference evidence="4 5" key="1">
    <citation type="submission" date="2016-10" db="EMBL/GenBank/DDBJ databases">
        <authorList>
            <person name="de Groot N.N."/>
        </authorList>
    </citation>
    <scope>NUCLEOTIDE SEQUENCE [LARGE SCALE GENOMIC DNA]</scope>
    <source>
        <strain evidence="5">EB21,IBRC-M 10013,KCTC 4048</strain>
    </source>
</reference>
<dbReference type="Gene3D" id="2.40.128.630">
    <property type="match status" value="1"/>
</dbReference>
<evidence type="ECO:0000259" key="3">
    <source>
        <dbReference type="Pfam" id="PF13360"/>
    </source>
</evidence>
<feature type="compositionally biased region" description="Basic and acidic residues" evidence="1">
    <location>
        <begin position="431"/>
        <end position="440"/>
    </location>
</feature>
<feature type="compositionally biased region" description="Basic and acidic residues" evidence="1">
    <location>
        <begin position="490"/>
        <end position="516"/>
    </location>
</feature>
<feature type="domain" description="Pyrrolo-quinoline quinone repeat" evidence="3">
    <location>
        <begin position="63"/>
        <end position="183"/>
    </location>
</feature>
<dbReference type="Gene3D" id="2.130.10.10">
    <property type="entry name" value="YVTN repeat-like/Quinoprotein amine dehydrogenase"/>
    <property type="match status" value="2"/>
</dbReference>
<dbReference type="InterPro" id="IPR015943">
    <property type="entry name" value="WD40/YVTN_repeat-like_dom_sf"/>
</dbReference>
<gene>
    <name evidence="4" type="ORF">SAMN05192554_1405</name>
</gene>
<dbReference type="SUPFAM" id="SSF50998">
    <property type="entry name" value="Quinoprotein alcohol dehydrogenase-like"/>
    <property type="match status" value="2"/>
</dbReference>
<evidence type="ECO:0000313" key="4">
    <source>
        <dbReference type="EMBL" id="SDN44862.1"/>
    </source>
</evidence>
<dbReference type="Pfam" id="PF13360">
    <property type="entry name" value="PQQ_2"/>
    <property type="match status" value="3"/>
</dbReference>
<dbReference type="EMBL" id="FNIA01000040">
    <property type="protein sequence ID" value="SDN44862.1"/>
    <property type="molecule type" value="Genomic_DNA"/>
</dbReference>
<feature type="region of interest" description="Disordered" evidence="1">
    <location>
        <begin position="478"/>
        <end position="524"/>
    </location>
</feature>
<dbReference type="InterPro" id="IPR025874">
    <property type="entry name" value="DZR"/>
</dbReference>
<evidence type="ECO:0000256" key="1">
    <source>
        <dbReference type="SAM" id="MobiDB-lite"/>
    </source>
</evidence>
<feature type="domain" description="DZANK-type" evidence="2">
    <location>
        <begin position="523"/>
        <end position="566"/>
    </location>
</feature>
<evidence type="ECO:0000259" key="2">
    <source>
        <dbReference type="Pfam" id="PF12773"/>
    </source>
</evidence>
<sequence>MGNRSTRRHLLRRATTTSAVGTLVANGVGRGDGRVKAGATPGVGSRNGARTQEGALVYVGSEDGTLHAVEAGTGDRLWAVEGVAETAPTVVDGTVYVGSGSGSVHALDAATGETYWTFNGASGRVTSPTVVYGSVFVGTRDESLYALDAATGEQQWAYATSMEHLSPIYSAPNVADGGVYFGTHHSTSNSWYPSTVHALDARSGDERWVFDEPEEPVDASPVAADGTVYAASLDQTLYAIDADSGAERWRFDEPSDDGFNGAPVVVDDTVYARSWGTNLHALDASTGSRRWTFSELPEPSDAAPTVVDGVAYVDQYAVDTTTGEPEWQFETAAEDFSTPTVFRGTVYVGATDGRLYAVDTGAGSIEWTYDTGSEIRAAPTVARDSAGGHSRGSRVALGTVGHHHGWAGAEPTSAETETATAVPTTVQSADDGSRSTDRGVDAVGSDGGPNVLWLAPAALGLVGLGGAAWALRRRSGDDGGGLEDGSGGDRPSHSEARETTRRTETRTRPAGREPERTGGPPTCPDCGGRNDQNARFCQHCGAGLPIRCPSCGSRLTGDEAFCPACGDPVQ</sequence>
<dbReference type="Proteomes" id="UP000199370">
    <property type="component" value="Unassembled WGS sequence"/>
</dbReference>
<evidence type="ECO:0000313" key="5">
    <source>
        <dbReference type="Proteomes" id="UP000199370"/>
    </source>
</evidence>
<dbReference type="AlphaFoldDB" id="A0A1H0BGT8"/>
<dbReference type="InterPro" id="IPR011047">
    <property type="entry name" value="Quinoprotein_ADH-like_sf"/>
</dbReference>
<name>A0A1H0BGT8_9EURY</name>
<accession>A0A1H0BGT8</accession>